<keyword evidence="1" id="KW-1133">Transmembrane helix</keyword>
<proteinExistence type="predicted"/>
<dbReference type="Proteomes" id="UP001242811">
    <property type="component" value="Unassembled WGS sequence"/>
</dbReference>
<feature type="transmembrane region" description="Helical" evidence="1">
    <location>
        <begin position="29"/>
        <end position="52"/>
    </location>
</feature>
<keyword evidence="3" id="KW-1185">Reference proteome</keyword>
<dbReference type="EMBL" id="JAUSWA010000020">
    <property type="protein sequence ID" value="MDQ0495270.1"/>
    <property type="molecule type" value="Genomic_DNA"/>
</dbReference>
<evidence type="ECO:0000256" key="1">
    <source>
        <dbReference type="SAM" id="Phobius"/>
    </source>
</evidence>
<protein>
    <submittedName>
        <fullName evidence="2">Aconitase with swiveling domain</fullName>
    </submittedName>
</protein>
<keyword evidence="1" id="KW-0472">Membrane</keyword>
<dbReference type="InterPro" id="IPR053200">
    <property type="entry name" value="YfmO-like"/>
</dbReference>
<evidence type="ECO:0000313" key="3">
    <source>
        <dbReference type="Proteomes" id="UP001242811"/>
    </source>
</evidence>
<accession>A0ABU0L0T4</accession>
<name>A0ABU0L0T4_9BACL</name>
<dbReference type="PANTHER" id="PTHR43683:SF1">
    <property type="entry name" value="MULTIDRUG EFFLUX PROTEIN YFMO"/>
    <property type="match status" value="1"/>
</dbReference>
<dbReference type="PANTHER" id="PTHR43683">
    <property type="entry name" value="MULTIDRUG EFFLUX PROTEIN YFMO"/>
    <property type="match status" value="1"/>
</dbReference>
<organism evidence="2 3">
    <name type="scientific">Paenibacillus brasilensis</name>
    <dbReference type="NCBI Taxonomy" id="128574"/>
    <lineage>
        <taxon>Bacteria</taxon>
        <taxon>Bacillati</taxon>
        <taxon>Bacillota</taxon>
        <taxon>Bacilli</taxon>
        <taxon>Bacillales</taxon>
        <taxon>Paenibacillaceae</taxon>
        <taxon>Paenibacillus</taxon>
    </lineage>
</organism>
<gene>
    <name evidence="2" type="ORF">QOZ95_003448</name>
</gene>
<evidence type="ECO:0000313" key="2">
    <source>
        <dbReference type="EMBL" id="MDQ0495270.1"/>
    </source>
</evidence>
<keyword evidence="1" id="KW-0812">Transmembrane</keyword>
<comment type="caution">
    <text evidence="2">The sequence shown here is derived from an EMBL/GenBank/DDBJ whole genome shotgun (WGS) entry which is preliminary data.</text>
</comment>
<sequence length="73" mass="7784">MSSQHSLPDELKVPDDLKKQSGLLSQPKAVWAVAFACVISFMGLVDPILPAIADQLHATKGRGHLLPHAGGSW</sequence>
<reference evidence="2 3" key="1">
    <citation type="submission" date="2023-07" db="EMBL/GenBank/DDBJ databases">
        <title>Genomic Encyclopedia of Type Strains, Phase IV (KMG-IV): sequencing the most valuable type-strain genomes for metagenomic binning, comparative biology and taxonomic classification.</title>
        <authorList>
            <person name="Goeker M."/>
        </authorList>
    </citation>
    <scope>NUCLEOTIDE SEQUENCE [LARGE SCALE GENOMIC DNA]</scope>
    <source>
        <strain evidence="2 3">DSM 14914</strain>
    </source>
</reference>